<reference evidence="4 5" key="1">
    <citation type="journal article" date="2024" name="Nat. Commun.">
        <title>Phylogenomics reveals the evolutionary origins of lichenization in chlorophyte algae.</title>
        <authorList>
            <person name="Puginier C."/>
            <person name="Libourel C."/>
            <person name="Otte J."/>
            <person name="Skaloud P."/>
            <person name="Haon M."/>
            <person name="Grisel S."/>
            <person name="Petersen M."/>
            <person name="Berrin J.G."/>
            <person name="Delaux P.M."/>
            <person name="Dal Grande F."/>
            <person name="Keller J."/>
        </authorList>
    </citation>
    <scope>NUCLEOTIDE SEQUENCE [LARGE SCALE GENOMIC DNA]</scope>
    <source>
        <strain evidence="4 5">SAG 245.80</strain>
    </source>
</reference>
<dbReference type="Pfam" id="PF00564">
    <property type="entry name" value="PB1"/>
    <property type="match status" value="1"/>
</dbReference>
<dbReference type="EMBL" id="JALJOU010000031">
    <property type="protein sequence ID" value="KAK9834855.1"/>
    <property type="molecule type" value="Genomic_DNA"/>
</dbReference>
<dbReference type="SUPFAM" id="SSF54277">
    <property type="entry name" value="CAD &amp; PB1 domains"/>
    <property type="match status" value="1"/>
</dbReference>
<feature type="compositionally biased region" description="Low complexity" evidence="2">
    <location>
        <begin position="693"/>
        <end position="707"/>
    </location>
</feature>
<evidence type="ECO:0000313" key="4">
    <source>
        <dbReference type="EMBL" id="KAK9834855.1"/>
    </source>
</evidence>
<feature type="region of interest" description="Disordered" evidence="2">
    <location>
        <begin position="1"/>
        <end position="25"/>
    </location>
</feature>
<dbReference type="Gene3D" id="1.25.40.10">
    <property type="entry name" value="Tetratricopeptide repeat domain"/>
    <property type="match status" value="1"/>
</dbReference>
<organism evidence="4 5">
    <name type="scientific">Elliptochloris bilobata</name>
    <dbReference type="NCBI Taxonomy" id="381761"/>
    <lineage>
        <taxon>Eukaryota</taxon>
        <taxon>Viridiplantae</taxon>
        <taxon>Chlorophyta</taxon>
        <taxon>core chlorophytes</taxon>
        <taxon>Trebouxiophyceae</taxon>
        <taxon>Trebouxiophyceae incertae sedis</taxon>
        <taxon>Elliptochloris clade</taxon>
        <taxon>Elliptochloris</taxon>
    </lineage>
</organism>
<dbReference type="InterPro" id="IPR044517">
    <property type="entry name" value="PHOX1-4"/>
</dbReference>
<dbReference type="AlphaFoldDB" id="A0AAW1RLG5"/>
<feature type="compositionally biased region" description="Low complexity" evidence="2">
    <location>
        <begin position="482"/>
        <end position="492"/>
    </location>
</feature>
<name>A0AAW1RLG5_9CHLO</name>
<dbReference type="CDD" id="cd05992">
    <property type="entry name" value="PB1"/>
    <property type="match status" value="1"/>
</dbReference>
<evidence type="ECO:0000256" key="2">
    <source>
        <dbReference type="SAM" id="MobiDB-lite"/>
    </source>
</evidence>
<dbReference type="InterPro" id="IPR019734">
    <property type="entry name" value="TPR_rpt"/>
</dbReference>
<feature type="region of interest" description="Disordered" evidence="2">
    <location>
        <begin position="474"/>
        <end position="524"/>
    </location>
</feature>
<feature type="compositionally biased region" description="Basic and acidic residues" evidence="2">
    <location>
        <begin position="505"/>
        <end position="519"/>
    </location>
</feature>
<evidence type="ECO:0000259" key="3">
    <source>
        <dbReference type="PROSITE" id="PS51745"/>
    </source>
</evidence>
<dbReference type="InterPro" id="IPR000270">
    <property type="entry name" value="PB1_dom"/>
</dbReference>
<dbReference type="Gene3D" id="3.10.20.90">
    <property type="entry name" value="Phosphatidylinositol 3-kinase Catalytic Subunit, Chain A, domain 1"/>
    <property type="match status" value="1"/>
</dbReference>
<dbReference type="PANTHER" id="PTHR46183">
    <property type="entry name" value="PROTEIN CLMP1"/>
    <property type="match status" value="1"/>
</dbReference>
<dbReference type="Proteomes" id="UP001445335">
    <property type="component" value="Unassembled WGS sequence"/>
</dbReference>
<feature type="domain" description="PB1" evidence="3">
    <location>
        <begin position="178"/>
        <end position="269"/>
    </location>
</feature>
<feature type="compositionally biased region" description="Basic and acidic residues" evidence="2">
    <location>
        <begin position="654"/>
        <end position="664"/>
    </location>
</feature>
<sequence length="707" mass="76298">MGKAKAGARGTSTSPKPVAPVDEVTLETSKLKEEGDRLFGRKEYQKALDAYDRALKRSVPDGKEERALLHANKAACYLMFQRNKEAVNECTSALEAVPAYHKALVRRAKAYEQMGHYKQALSDIQKANKAETANPDTQETEKRLKDIVAGKRQAGPLAVANGAARKGPVGKQRQTMLVFTAKCELEDEVRVVHLVSHMGYAELLQQARAKFPGAPPFVIKYLDREGDLVTVTEKQDLQQAMAEVVEAAERSAPPGAARTLPLQHLITATPLRLKLIPVASEADVPPVPEDEAAQLTHMLEVRRQLEAQAVAAQRKETAAAAAAEPAPAEHYELDQWLLDFANLFREVLNVEPERHLDLTQIGWERLQAAMDTAVQDGRAPALFQAAADKFQEVSAHGMMQWGNVHICLGKRLADRAAAAGTSTADIAAAAEPEFKKAAGRFAEAARIKPDFVDGAASEANLEFERGKLAAGLVVPTPRPPAEEAAGSTEGASGKVGEVVPAKSGAAKEEKPAQSNEERQAAANAAQKEALLTALRRLTAKDMDAAEAHFDRAWKRFGEAEMLIPEADRGQPMKPIQEGAPVEPEEVNHWANVTVMWGNLLYEASQMRAAVGREWRPALDEAVAKFRAAGCPEPDIRQALANHTQAAHIDLPPLEPEKPAEKPVEKPAANGRPEGEEGPKGIPALPNKPKKKAASVPAPSTPAQDAAA</sequence>
<gene>
    <name evidence="4" type="ORF">WJX81_004062</name>
</gene>
<comment type="caution">
    <text evidence="4">The sequence shown here is derived from an EMBL/GenBank/DDBJ whole genome shotgun (WGS) entry which is preliminary data.</text>
</comment>
<dbReference type="PANTHER" id="PTHR46183:SF8">
    <property type="entry name" value="PROTEIN CLMP1"/>
    <property type="match status" value="1"/>
</dbReference>
<dbReference type="PROSITE" id="PS51745">
    <property type="entry name" value="PB1"/>
    <property type="match status" value="1"/>
</dbReference>
<dbReference type="SMART" id="SM00028">
    <property type="entry name" value="TPR"/>
    <property type="match status" value="3"/>
</dbReference>
<dbReference type="SUPFAM" id="SSF48452">
    <property type="entry name" value="TPR-like"/>
    <property type="match status" value="1"/>
</dbReference>
<evidence type="ECO:0000313" key="5">
    <source>
        <dbReference type="Proteomes" id="UP001445335"/>
    </source>
</evidence>
<dbReference type="SMART" id="SM00666">
    <property type="entry name" value="PB1"/>
    <property type="match status" value="1"/>
</dbReference>
<proteinExistence type="predicted"/>
<dbReference type="InterPro" id="IPR053793">
    <property type="entry name" value="PB1-like"/>
</dbReference>
<feature type="region of interest" description="Disordered" evidence="2">
    <location>
        <begin position="647"/>
        <end position="707"/>
    </location>
</feature>
<dbReference type="InterPro" id="IPR011990">
    <property type="entry name" value="TPR-like_helical_dom_sf"/>
</dbReference>
<keyword evidence="5" id="KW-1185">Reference proteome</keyword>
<accession>A0AAW1RLG5</accession>
<evidence type="ECO:0000256" key="1">
    <source>
        <dbReference type="ARBA" id="ARBA00022737"/>
    </source>
</evidence>
<protein>
    <recommendedName>
        <fullName evidence="3">PB1 domain-containing protein</fullName>
    </recommendedName>
</protein>
<keyword evidence="1" id="KW-0677">Repeat</keyword>